<evidence type="ECO:0000313" key="1">
    <source>
        <dbReference type="EMBL" id="KAF2310199.1"/>
    </source>
</evidence>
<dbReference type="Gene3D" id="3.30.420.10">
    <property type="entry name" value="Ribonuclease H-like superfamily/Ribonuclease H"/>
    <property type="match status" value="1"/>
</dbReference>
<accession>A0A6A6MDZ7</accession>
<sequence length="286" mass="32650">MMEVDSPDLNVDAALVPDLNLNPNSPLIDPVIEDDTNIEEDENDIDDSAFEELLQPPSQEKKNQNFEHSNAIKPFLKDENKRSRLQFCISMLDGGNIPHDPISIGMYNIFHIDEKWFYMMKKSENYYLLTDEEDPMRACKSKNFIGKVMFLVAIARPRLDAQGNELFYGKIGVFPFVTHELAERTSFNKAAGTLETKPITSVRKDVIRPYLIEKVLPAIKAKWPREDSSHPIFIQQDNARTHIDKNDDEFCRAAAQDGFDIRLLCQPPNSPDLNVLDLGFFSAIQS</sequence>
<keyword evidence="2" id="KW-1185">Reference proteome</keyword>
<dbReference type="Proteomes" id="UP000467840">
    <property type="component" value="Chromosome 14"/>
</dbReference>
<dbReference type="EMBL" id="JAAGAX010000006">
    <property type="protein sequence ID" value="KAF2310199.1"/>
    <property type="molecule type" value="Genomic_DNA"/>
</dbReference>
<dbReference type="PANTHER" id="PTHR47169">
    <property type="entry name" value="OS01G0541250 PROTEIN"/>
    <property type="match status" value="1"/>
</dbReference>
<dbReference type="InterPro" id="IPR036397">
    <property type="entry name" value="RNaseH_sf"/>
</dbReference>
<organism evidence="1 2">
    <name type="scientific">Hevea brasiliensis</name>
    <name type="common">Para rubber tree</name>
    <name type="synonym">Siphonia brasiliensis</name>
    <dbReference type="NCBI Taxonomy" id="3981"/>
    <lineage>
        <taxon>Eukaryota</taxon>
        <taxon>Viridiplantae</taxon>
        <taxon>Streptophyta</taxon>
        <taxon>Embryophyta</taxon>
        <taxon>Tracheophyta</taxon>
        <taxon>Spermatophyta</taxon>
        <taxon>Magnoliopsida</taxon>
        <taxon>eudicotyledons</taxon>
        <taxon>Gunneridae</taxon>
        <taxon>Pentapetalae</taxon>
        <taxon>rosids</taxon>
        <taxon>fabids</taxon>
        <taxon>Malpighiales</taxon>
        <taxon>Euphorbiaceae</taxon>
        <taxon>Crotonoideae</taxon>
        <taxon>Micrandreae</taxon>
        <taxon>Hevea</taxon>
    </lineage>
</organism>
<dbReference type="PANTHER" id="PTHR47169:SF2">
    <property type="entry name" value="OS01G0541250 PROTEIN"/>
    <property type="match status" value="1"/>
</dbReference>
<reference evidence="1 2" key="1">
    <citation type="journal article" date="2020" name="Mol. Plant">
        <title>The Chromosome-Based Rubber Tree Genome Provides New Insights into Spurge Genome Evolution and Rubber Biosynthesis.</title>
        <authorList>
            <person name="Liu J."/>
            <person name="Shi C."/>
            <person name="Shi C.C."/>
            <person name="Li W."/>
            <person name="Zhang Q.J."/>
            <person name="Zhang Y."/>
            <person name="Li K."/>
            <person name="Lu H.F."/>
            <person name="Shi C."/>
            <person name="Zhu S.T."/>
            <person name="Xiao Z.Y."/>
            <person name="Nan H."/>
            <person name="Yue Y."/>
            <person name="Zhu X.G."/>
            <person name="Wu Y."/>
            <person name="Hong X.N."/>
            <person name="Fan G.Y."/>
            <person name="Tong Y."/>
            <person name="Zhang D."/>
            <person name="Mao C.L."/>
            <person name="Liu Y.L."/>
            <person name="Hao S.J."/>
            <person name="Liu W.Q."/>
            <person name="Lv M.Q."/>
            <person name="Zhang H.B."/>
            <person name="Liu Y."/>
            <person name="Hu-Tang G.R."/>
            <person name="Wang J.P."/>
            <person name="Wang J.H."/>
            <person name="Sun Y.H."/>
            <person name="Ni S.B."/>
            <person name="Chen W.B."/>
            <person name="Zhang X.C."/>
            <person name="Jiao Y.N."/>
            <person name="Eichler E.E."/>
            <person name="Li G.H."/>
            <person name="Liu X."/>
            <person name="Gao L.Z."/>
        </authorList>
    </citation>
    <scope>NUCLEOTIDE SEQUENCE [LARGE SCALE GENOMIC DNA]</scope>
    <source>
        <strain evidence="2">cv. GT1</strain>
        <tissue evidence="1">Leaf</tissue>
    </source>
</reference>
<dbReference type="GO" id="GO:0003676">
    <property type="term" value="F:nucleic acid binding"/>
    <property type="evidence" value="ECO:0007669"/>
    <property type="project" value="InterPro"/>
</dbReference>
<protein>
    <recommendedName>
        <fullName evidence="3">Transposase</fullName>
    </recommendedName>
</protein>
<dbReference type="AlphaFoldDB" id="A0A6A6MDZ7"/>
<evidence type="ECO:0008006" key="3">
    <source>
        <dbReference type="Google" id="ProtNLM"/>
    </source>
</evidence>
<proteinExistence type="predicted"/>
<gene>
    <name evidence="1" type="ORF">GH714_007183</name>
</gene>
<comment type="caution">
    <text evidence="1">The sequence shown here is derived from an EMBL/GenBank/DDBJ whole genome shotgun (WGS) entry which is preliminary data.</text>
</comment>
<name>A0A6A6MDZ7_HEVBR</name>
<evidence type="ECO:0000313" key="2">
    <source>
        <dbReference type="Proteomes" id="UP000467840"/>
    </source>
</evidence>